<dbReference type="Pfam" id="PF05183">
    <property type="entry name" value="RdRP"/>
    <property type="match status" value="1"/>
</dbReference>
<evidence type="ECO:0000313" key="4">
    <source>
        <dbReference type="Proteomes" id="UP000243459"/>
    </source>
</evidence>
<evidence type="ECO:0000256" key="1">
    <source>
        <dbReference type="RuleBase" id="RU363098"/>
    </source>
</evidence>
<comment type="catalytic activity">
    <reaction evidence="1">
        <text>RNA(n) + a ribonucleoside 5'-triphosphate = RNA(n+1) + diphosphate</text>
        <dbReference type="Rhea" id="RHEA:21248"/>
        <dbReference type="Rhea" id="RHEA-COMP:14527"/>
        <dbReference type="Rhea" id="RHEA-COMP:17342"/>
        <dbReference type="ChEBI" id="CHEBI:33019"/>
        <dbReference type="ChEBI" id="CHEBI:61557"/>
        <dbReference type="ChEBI" id="CHEBI:140395"/>
        <dbReference type="EC" id="2.7.7.48"/>
    </reaction>
</comment>
<dbReference type="InterPro" id="IPR007855">
    <property type="entry name" value="RDRP"/>
</dbReference>
<accession>A0A5P1ECY5</accession>
<keyword evidence="1" id="KW-0548">Nucleotidyltransferase</keyword>
<name>A0A5P1ECY5_ASPOF</name>
<dbReference type="EMBL" id="CM007387">
    <property type="protein sequence ID" value="ONK62571.1"/>
    <property type="molecule type" value="Genomic_DNA"/>
</dbReference>
<reference evidence="4" key="1">
    <citation type="journal article" date="2017" name="Nat. Commun.">
        <title>The asparagus genome sheds light on the origin and evolution of a young Y chromosome.</title>
        <authorList>
            <person name="Harkess A."/>
            <person name="Zhou J."/>
            <person name="Xu C."/>
            <person name="Bowers J.E."/>
            <person name="Van der Hulst R."/>
            <person name="Ayyampalayam S."/>
            <person name="Mercati F."/>
            <person name="Riccardi P."/>
            <person name="McKain M.R."/>
            <person name="Kakrana A."/>
            <person name="Tang H."/>
            <person name="Ray J."/>
            <person name="Groenendijk J."/>
            <person name="Arikit S."/>
            <person name="Mathioni S.M."/>
            <person name="Nakano M."/>
            <person name="Shan H."/>
            <person name="Telgmann-Rauber A."/>
            <person name="Kanno A."/>
            <person name="Yue Z."/>
            <person name="Chen H."/>
            <person name="Li W."/>
            <person name="Chen Y."/>
            <person name="Xu X."/>
            <person name="Zhang Y."/>
            <person name="Luo S."/>
            <person name="Chen H."/>
            <person name="Gao J."/>
            <person name="Mao Z."/>
            <person name="Pires J.C."/>
            <person name="Luo M."/>
            <person name="Kudrna D."/>
            <person name="Wing R.A."/>
            <person name="Meyers B.C."/>
            <person name="Yi K."/>
            <person name="Kong H."/>
            <person name="Lavrijsen P."/>
            <person name="Sunseri F."/>
            <person name="Falavigna A."/>
            <person name="Ye Y."/>
            <person name="Leebens-Mack J.H."/>
            <person name="Chen G."/>
        </authorList>
    </citation>
    <scope>NUCLEOTIDE SEQUENCE [LARGE SCALE GENOMIC DNA]</scope>
    <source>
        <strain evidence="4">cv. DH0086</strain>
    </source>
</reference>
<dbReference type="GO" id="GO:0003968">
    <property type="term" value="F:RNA-directed RNA polymerase activity"/>
    <property type="evidence" value="ECO:0007669"/>
    <property type="project" value="UniProtKB-KW"/>
</dbReference>
<keyword evidence="1" id="KW-0943">RNA-mediated gene silencing</keyword>
<keyword evidence="1" id="KW-0694">RNA-binding</keyword>
<protein>
    <recommendedName>
        <fullName evidence="1">RNA-dependent RNA polymerase</fullName>
        <ecNumber evidence="1">2.7.7.48</ecNumber>
    </recommendedName>
</protein>
<evidence type="ECO:0000313" key="3">
    <source>
        <dbReference type="EMBL" id="ONK62571.1"/>
    </source>
</evidence>
<dbReference type="PANTHER" id="PTHR23079">
    <property type="entry name" value="RNA-DEPENDENT RNA POLYMERASE"/>
    <property type="match status" value="1"/>
</dbReference>
<dbReference type="PANTHER" id="PTHR23079:SF18">
    <property type="entry name" value="RNA-DEPENDENT RNA POLYMERASE 6"/>
    <property type="match status" value="1"/>
</dbReference>
<dbReference type="Proteomes" id="UP000243459">
    <property type="component" value="Chromosome 7"/>
</dbReference>
<proteinExistence type="inferred from homology"/>
<sequence length="166" mass="18939">MAKCTREVEFVKCDFKLEFLLKDVMALKFIEDSGKCGFVAMGSSIGTVDYYKTDFVDDDDHWIRTTGVVVVWPGDNDGILLLLRPSMNKFQSSCLVLNVVTWTRPQSNETSGIDLDGDVYFVTCNENLIPPSQRSFLPMDYTPTKIKDELRKIIHLFVIIVNVPFR</sequence>
<evidence type="ECO:0000259" key="2">
    <source>
        <dbReference type="Pfam" id="PF05183"/>
    </source>
</evidence>
<dbReference type="AlphaFoldDB" id="A0A5P1ECY5"/>
<comment type="similarity">
    <text evidence="1">Belongs to the RdRP family.</text>
</comment>
<comment type="function">
    <text evidence="1">Probably involved in the RNA silencing pathway and required for the generation of small interfering RNAs (siRNAs).</text>
</comment>
<keyword evidence="1" id="KW-0808">Transferase</keyword>
<dbReference type="GO" id="GO:0031380">
    <property type="term" value="C:nuclear RNA-directed RNA polymerase complex"/>
    <property type="evidence" value="ECO:0007669"/>
    <property type="project" value="TreeGrafter"/>
</dbReference>
<dbReference type="GO" id="GO:0030422">
    <property type="term" value="P:siRNA processing"/>
    <property type="evidence" value="ECO:0007669"/>
    <property type="project" value="TreeGrafter"/>
</dbReference>
<dbReference type="EC" id="2.7.7.48" evidence="1"/>
<dbReference type="GO" id="GO:0003723">
    <property type="term" value="F:RNA binding"/>
    <property type="evidence" value="ECO:0007669"/>
    <property type="project" value="UniProtKB-KW"/>
</dbReference>
<dbReference type="Gramene" id="ONK62571">
    <property type="protein sequence ID" value="ONK62571"/>
    <property type="gene ID" value="A4U43_C07F5500"/>
</dbReference>
<gene>
    <name evidence="3" type="ORF">A4U43_C07F5500</name>
</gene>
<keyword evidence="4" id="KW-1185">Reference proteome</keyword>
<feature type="domain" description="RDRP core" evidence="2">
    <location>
        <begin position="104"/>
        <end position="147"/>
    </location>
</feature>
<dbReference type="InterPro" id="IPR057596">
    <property type="entry name" value="RDRP_core"/>
</dbReference>
<keyword evidence="1" id="KW-0696">RNA-directed RNA polymerase</keyword>
<organism evidence="3 4">
    <name type="scientific">Asparagus officinalis</name>
    <name type="common">Garden asparagus</name>
    <dbReference type="NCBI Taxonomy" id="4686"/>
    <lineage>
        <taxon>Eukaryota</taxon>
        <taxon>Viridiplantae</taxon>
        <taxon>Streptophyta</taxon>
        <taxon>Embryophyta</taxon>
        <taxon>Tracheophyta</taxon>
        <taxon>Spermatophyta</taxon>
        <taxon>Magnoliopsida</taxon>
        <taxon>Liliopsida</taxon>
        <taxon>Asparagales</taxon>
        <taxon>Asparagaceae</taxon>
        <taxon>Asparagoideae</taxon>
        <taxon>Asparagus</taxon>
    </lineage>
</organism>